<dbReference type="InterPro" id="IPR014752">
    <property type="entry name" value="Arrestin-like_C"/>
</dbReference>
<reference evidence="7 8" key="1">
    <citation type="submission" date="2015-12" db="EMBL/GenBank/DDBJ databases">
        <title>Dictyostelia acquired genes for synthesis and detection of signals that induce cell-type specialization by lateral gene transfer from prokaryotes.</title>
        <authorList>
            <person name="Gloeckner G."/>
            <person name="Schaap P."/>
        </authorList>
    </citation>
    <scope>NUCLEOTIDE SEQUENCE [LARGE SCALE GENOMIC DNA]</scope>
    <source>
        <strain evidence="7 8">TK</strain>
    </source>
</reference>
<dbReference type="FunCoup" id="A0A152A5W0">
    <property type="interactions" value="197"/>
</dbReference>
<dbReference type="OMA" id="CVTMPIT"/>
<dbReference type="InterPro" id="IPR028934">
    <property type="entry name" value="Vps26-related"/>
</dbReference>
<comment type="subunit">
    <text evidence="6">Component of the commander complex that is essential for endosomal recycling of transmembrane cargos; the commander complex is composed of the CCC subcomplex and the retriever subcomplex. Component of the heterotrimeric retriever complex consisting of VPS26C, VPS29 and VPS35L; within the complex interacts with VPS35L. Interacts with SNX17 (via C-terminus); the interaction is direct and associates SNX17 with the retriever complex. Interacts with SNX31; the interaction is direct.</text>
</comment>
<keyword evidence="8" id="KW-1185">Reference proteome</keyword>
<dbReference type="GO" id="GO:0006886">
    <property type="term" value="P:intracellular protein transport"/>
    <property type="evidence" value="ECO:0007669"/>
    <property type="project" value="InterPro"/>
</dbReference>
<dbReference type="GO" id="GO:0005768">
    <property type="term" value="C:endosome"/>
    <property type="evidence" value="ECO:0007669"/>
    <property type="project" value="UniProtKB-SubCell"/>
</dbReference>
<evidence type="ECO:0000256" key="4">
    <source>
        <dbReference type="ARBA" id="ARBA00067597"/>
    </source>
</evidence>
<name>A0A152A5W0_TIELA</name>
<proteinExistence type="inferred from homology"/>
<evidence type="ECO:0000256" key="6">
    <source>
        <dbReference type="ARBA" id="ARBA00093474"/>
    </source>
</evidence>
<dbReference type="STRING" id="361077.A0A152A5W0"/>
<dbReference type="InParanoid" id="A0A152A5W0"/>
<evidence type="ECO:0000256" key="3">
    <source>
        <dbReference type="ARBA" id="ARBA00022753"/>
    </source>
</evidence>
<accession>A0A152A5W0</accession>
<evidence type="ECO:0000256" key="1">
    <source>
        <dbReference type="ARBA" id="ARBA00004177"/>
    </source>
</evidence>
<dbReference type="PANTHER" id="PTHR12233">
    <property type="entry name" value="VACUOLAR PROTEIN SORTING 26 RELATED"/>
    <property type="match status" value="1"/>
</dbReference>
<organism evidence="7 8">
    <name type="scientific">Tieghemostelium lacteum</name>
    <name type="common">Slime mold</name>
    <name type="synonym">Dictyostelium lacteum</name>
    <dbReference type="NCBI Taxonomy" id="361077"/>
    <lineage>
        <taxon>Eukaryota</taxon>
        <taxon>Amoebozoa</taxon>
        <taxon>Evosea</taxon>
        <taxon>Eumycetozoa</taxon>
        <taxon>Dictyostelia</taxon>
        <taxon>Dictyosteliales</taxon>
        <taxon>Raperosteliaceae</taxon>
        <taxon>Tieghemostelium</taxon>
    </lineage>
</organism>
<comment type="similarity">
    <text evidence="2">Belongs to the VPS26 family.</text>
</comment>
<dbReference type="OrthoDB" id="10263384at2759"/>
<comment type="function">
    <text evidence="5">Component of the commander complex that is essential for endosomal recycling of transmembrane cargos; the commander complex is composed of the CCC subcomplex and the retriever subcomplex. Component of the retriever complex, which is a heterotrimeric complex related to retromer cargo-selective complex (CSC) and essential for retromer-independent retrieval and recycling of numerous cargos such as integrin alpha-5/beta-1 (ITGA5:ITGB1). The recruitment of the retriever complex to the endosomal membrane involves CCC and WASH complexes. In the endosomes, drives the retriever and recycling of NxxY-motif-containing cargo proteins by coupling to SNX17, a cargo essential for the homeostatic maintenance of numerous cell surface proteins associated with processes that include cell migration, cell adhesion, nutrient supply and cell signaling.</text>
</comment>
<comment type="caution">
    <text evidence="7">The sequence shown here is derived from an EMBL/GenBank/DDBJ whole genome shotgun (WGS) entry which is preliminary data.</text>
</comment>
<protein>
    <recommendedName>
        <fullName evidence="4">Vacuolar protein sorting-associated protein 26C</fullName>
    </recommendedName>
</protein>
<dbReference type="Gene3D" id="2.60.40.640">
    <property type="match status" value="2"/>
</dbReference>
<evidence type="ECO:0000256" key="5">
    <source>
        <dbReference type="ARBA" id="ARBA00093280"/>
    </source>
</evidence>
<evidence type="ECO:0000313" key="7">
    <source>
        <dbReference type="EMBL" id="KYR01495.1"/>
    </source>
</evidence>
<evidence type="ECO:0000256" key="2">
    <source>
        <dbReference type="ARBA" id="ARBA00009100"/>
    </source>
</evidence>
<dbReference type="FunFam" id="2.60.40.640:FF:000024">
    <property type="entry name" value="Down syndrome critical region protein 3"/>
    <property type="match status" value="1"/>
</dbReference>
<dbReference type="Proteomes" id="UP000076078">
    <property type="component" value="Unassembled WGS sequence"/>
</dbReference>
<dbReference type="Pfam" id="PF03643">
    <property type="entry name" value="Vps26"/>
    <property type="match status" value="1"/>
</dbReference>
<sequence length="301" mass="33823">MNNVLDIKLKKIDKVYQPGKIVTGYIVINSKEDFSHSGITVIVEGSVQLQLSSKSVGLFDAFYNSLKPIPLLHYNINISSGGKFQPGVTELPFEFLLEPLPNQQLYDTYHGVFVNIQYTIRCDVKKGILSKDLQKQLEFIVEVPTQDSDKKVGQPLNFLITPESLVNFKRISKSEVPSFKISGELKTAICNINDAFQGYISIDQTEAIIKSIELQLVRVETCGCAEGHAREVTEIQNIQIADGDVPRNLAVPLWMVFPRLFTCTTTAAKTFKIEFEVNLVVMLEDGHLITENFPIKLVRNK</sequence>
<dbReference type="FunFam" id="2.60.40.640:FF:000009">
    <property type="entry name" value="Down syndrome critical region protein 3"/>
    <property type="match status" value="1"/>
</dbReference>
<dbReference type="EMBL" id="LODT01000006">
    <property type="protein sequence ID" value="KYR01495.1"/>
    <property type="molecule type" value="Genomic_DNA"/>
</dbReference>
<dbReference type="AlphaFoldDB" id="A0A152A5W0"/>
<keyword evidence="3" id="KW-0967">Endosome</keyword>
<evidence type="ECO:0000313" key="8">
    <source>
        <dbReference type="Proteomes" id="UP000076078"/>
    </source>
</evidence>
<comment type="subcellular location">
    <subcellularLocation>
        <location evidence="1">Endosome</location>
    </subcellularLocation>
</comment>
<gene>
    <name evidence="7" type="ORF">DLAC_01482</name>
</gene>